<sequence>MIVILYMELLHLSTIEDQTTDMSSIMIVPIDKRHFNEMFPIFVYKNRDRFD</sequence>
<dbReference type="EMBL" id="AP021906">
    <property type="protein sequence ID" value="BBP91593.1"/>
    <property type="molecule type" value="Genomic_DNA"/>
</dbReference>
<dbReference type="AlphaFoldDB" id="A0A5S9MER0"/>
<dbReference type="Proteomes" id="UP000464658">
    <property type="component" value="Chromosome"/>
</dbReference>
<organism evidence="1 2">
    <name type="scientific">Bacillus safensis</name>
    <dbReference type="NCBI Taxonomy" id="561879"/>
    <lineage>
        <taxon>Bacteria</taxon>
        <taxon>Bacillati</taxon>
        <taxon>Bacillota</taxon>
        <taxon>Bacilli</taxon>
        <taxon>Bacillales</taxon>
        <taxon>Bacillaceae</taxon>
        <taxon>Bacillus</taxon>
    </lineage>
</organism>
<gene>
    <name evidence="1" type="ORF">BsIDN1_52110</name>
</gene>
<name>A0A5S9MER0_BACIA</name>
<evidence type="ECO:0000313" key="1">
    <source>
        <dbReference type="EMBL" id="BBP91593.1"/>
    </source>
</evidence>
<accession>A0A5S9MER0</accession>
<protein>
    <submittedName>
        <fullName evidence="1">Uncharacterized protein</fullName>
    </submittedName>
</protein>
<evidence type="ECO:0000313" key="2">
    <source>
        <dbReference type="Proteomes" id="UP000464658"/>
    </source>
</evidence>
<reference evidence="1 2" key="1">
    <citation type="submission" date="2019-12" db="EMBL/GenBank/DDBJ databases">
        <title>Full genome sequence of a Bacillus safensis strain isolated from commercially available natto in Indonesia.</title>
        <authorList>
            <person name="Yoshida M."/>
            <person name="Uomi M."/>
            <person name="Waturangi D."/>
            <person name="Ekaputri J.J."/>
            <person name="Setiamarga D.H.E."/>
        </authorList>
    </citation>
    <scope>NUCLEOTIDE SEQUENCE [LARGE SCALE GENOMIC DNA]</scope>
    <source>
        <strain evidence="1 2">IDN1</strain>
    </source>
</reference>
<proteinExistence type="predicted"/>